<protein>
    <submittedName>
        <fullName evidence="1">Piso0_003146 protein</fullName>
    </submittedName>
</protein>
<reference evidence="3" key="2">
    <citation type="journal article" date="2012" name="G3 (Bethesda)">
        <title>Pichia sorbitophila, an interspecies yeast hybrid reveals early steps of genome resolution following polyploidization.</title>
        <authorList>
            <person name="Leh Louis V."/>
            <person name="Despons L."/>
            <person name="Friedrich A."/>
            <person name="Martin T."/>
            <person name="Durrens P."/>
            <person name="Casaregola S."/>
            <person name="Neuveglise C."/>
            <person name="Fairhead C."/>
            <person name="Marck C."/>
            <person name="Cruz J.A."/>
            <person name="Straub M.L."/>
            <person name="Kugler V."/>
            <person name="Sacerdot C."/>
            <person name="Uzunov Z."/>
            <person name="Thierry A."/>
            <person name="Weiss S."/>
            <person name="Bleykasten C."/>
            <person name="De Montigny J."/>
            <person name="Jacques N."/>
            <person name="Jung P."/>
            <person name="Lemaire M."/>
            <person name="Mallet S."/>
            <person name="Morel G."/>
            <person name="Richard G.F."/>
            <person name="Sarkar A."/>
            <person name="Savel G."/>
            <person name="Schacherer J."/>
            <person name="Seret M.L."/>
            <person name="Talla E."/>
            <person name="Samson G."/>
            <person name="Jubin C."/>
            <person name="Poulain J."/>
            <person name="Vacherie B."/>
            <person name="Barbe V."/>
            <person name="Pelletier E."/>
            <person name="Sherman D.J."/>
            <person name="Westhof E."/>
            <person name="Weissenbach J."/>
            <person name="Baret P.V."/>
            <person name="Wincker P."/>
            <person name="Gaillardin C."/>
            <person name="Dujon B."/>
            <person name="Souciet J.L."/>
        </authorList>
    </citation>
    <scope>NUCLEOTIDE SEQUENCE [LARGE SCALE GENOMIC DNA]</scope>
    <source>
        <strain evidence="3">ATCC MYA-4447 / BCRC 22081 / CBS 7064 / NBRC 10061 / NRRL Y-12695</strain>
    </source>
</reference>
<dbReference type="InParanoid" id="G8YKG9"/>
<proteinExistence type="predicted"/>
<evidence type="ECO:0000313" key="3">
    <source>
        <dbReference type="Proteomes" id="UP000005222"/>
    </source>
</evidence>
<dbReference type="OrthoDB" id="550575at2759"/>
<evidence type="ECO:0000313" key="1">
    <source>
        <dbReference type="EMBL" id="CCE80049.1"/>
    </source>
</evidence>
<gene>
    <name evidence="1" type="primary">Piso0_003146</name>
    <name evidence="1" type="ORF">GNLVRS01_PISO0G05902g</name>
    <name evidence="2" type="ORF">GNLVRS01_PISO0H05903g</name>
</gene>
<name>G8YKG9_PICSO</name>
<dbReference type="AlphaFoldDB" id="G8YKG9"/>
<dbReference type="Proteomes" id="UP000005222">
    <property type="component" value="Chromosome H"/>
</dbReference>
<dbReference type="HOGENOM" id="CLU_412832_0_0_1"/>
<sequence>MKVDELSLDIWCNIINLGLFELGTLQIEDVLNLIQVNSSLNKLLKDNGIWGTVYDKVYGNIFLEYEVQLKEENACTGNAYARFLNTYRREQEFISSLANYSLTSENYNIGHYLDKYCNKIEYFPIVKRLSVLENARIKEALRERREIDISRSALLANLNVNFNYYFAIDYLADEYKQDIISKNDKCYERFWFKISHFDNAFTHMIESRRTKLQNIASLLHKKVTMKILYDGSWGDNVVLKTGSGNSRDIVIVKNELALRNFFGYVIQLILSNFKLEDTDIASRIRWLQNSSDRYFLEDFSLIRVYAGASCGHPMLINSIIVKMISDLFTSKYDFMLKGSASSEQLQVSMTKTFIYIKNLYFMAFHDESYVWRVDTYSINDVVHFLRQELNIRSPSTVAYYLKPLTTKDMLDFFFNIPFNNSDDSFYGESQTEALFAPSAEEVPNQTRYVPRYSRENYHFACLLSKLCQVGNVKEGYAEYLLASELEKSFNTFNNFIHFKTLMQTPKLAEPLRLLLQKYFHLRTISVDTFYSSNFDLNDATNSRISFGRMTRLENLSSDNAFPPGTIVGHLRSLKLGVVVGRVASNPTTKAYYKVYTSSGSVDTFSESSLQKISSTNLCDEDLLISFFQLCRIDILALLYFKSLTFVNDQYKFVPCFKLPFNDTCY</sequence>
<dbReference type="EMBL" id="FO082052">
    <property type="protein sequence ID" value="CCE80814.1"/>
    <property type="molecule type" value="Genomic_DNA"/>
</dbReference>
<reference evidence="1" key="1">
    <citation type="submission" date="2011-10" db="EMBL/GenBank/DDBJ databases">
        <authorList>
            <person name="Genoscope - CEA"/>
        </authorList>
    </citation>
    <scope>NUCLEOTIDE SEQUENCE</scope>
</reference>
<dbReference type="eggNOG" id="ENOG502RPXY">
    <property type="taxonomic scope" value="Eukaryota"/>
</dbReference>
<accession>G8YKG9</accession>
<organism evidence="1 3">
    <name type="scientific">Pichia sorbitophila (strain ATCC MYA-4447 / BCRC 22081 / CBS 7064 / NBRC 10061 / NRRL Y-12695)</name>
    <name type="common">Hybrid yeast</name>
    <dbReference type="NCBI Taxonomy" id="559304"/>
    <lineage>
        <taxon>Eukaryota</taxon>
        <taxon>Fungi</taxon>
        <taxon>Dikarya</taxon>
        <taxon>Ascomycota</taxon>
        <taxon>Saccharomycotina</taxon>
        <taxon>Pichiomycetes</taxon>
        <taxon>Debaryomycetaceae</taxon>
        <taxon>Millerozyma</taxon>
    </lineage>
</organism>
<evidence type="ECO:0000313" key="2">
    <source>
        <dbReference type="EMBL" id="CCE80814.1"/>
    </source>
</evidence>
<dbReference type="EMBL" id="FO082053">
    <property type="protein sequence ID" value="CCE80049.1"/>
    <property type="molecule type" value="Genomic_DNA"/>
</dbReference>
<keyword evidence="3" id="KW-1185">Reference proteome</keyword>
<dbReference type="Proteomes" id="UP000005222">
    <property type="component" value="Chromosome G"/>
</dbReference>